<dbReference type="EMBL" id="BSOZ01000002">
    <property type="protein sequence ID" value="GLS03076.1"/>
    <property type="molecule type" value="Genomic_DNA"/>
</dbReference>
<accession>A0ABQ6BP64</accession>
<keyword evidence="3" id="KW-1185">Reference proteome</keyword>
<sequence>MSAVQRQTADRQRKGVDGHNRPTDGDKAGQPSALARPVPGNDPQQDVKD</sequence>
<feature type="region of interest" description="Disordered" evidence="1">
    <location>
        <begin position="1"/>
        <end position="49"/>
    </location>
</feature>
<proteinExistence type="predicted"/>
<evidence type="ECO:0000313" key="3">
    <source>
        <dbReference type="Proteomes" id="UP001156836"/>
    </source>
</evidence>
<name>A0ABQ6BP64_9NEIS</name>
<reference evidence="3" key="1">
    <citation type="journal article" date="2019" name="Int. J. Syst. Evol. Microbiol.">
        <title>The Global Catalogue of Microorganisms (GCM) 10K type strain sequencing project: providing services to taxonomists for standard genome sequencing and annotation.</title>
        <authorList>
            <consortium name="The Broad Institute Genomics Platform"/>
            <consortium name="The Broad Institute Genome Sequencing Center for Infectious Disease"/>
            <person name="Wu L."/>
            <person name="Ma J."/>
        </authorList>
    </citation>
    <scope>NUCLEOTIDE SEQUENCE [LARGE SCALE GENOMIC DNA]</scope>
    <source>
        <strain evidence="3">NBRC 104970</strain>
    </source>
</reference>
<organism evidence="2 3">
    <name type="scientific">Chitiniphilus shinanonensis</name>
    <dbReference type="NCBI Taxonomy" id="553088"/>
    <lineage>
        <taxon>Bacteria</taxon>
        <taxon>Pseudomonadati</taxon>
        <taxon>Pseudomonadota</taxon>
        <taxon>Betaproteobacteria</taxon>
        <taxon>Neisseriales</taxon>
        <taxon>Chitinibacteraceae</taxon>
        <taxon>Chitiniphilus</taxon>
    </lineage>
</organism>
<feature type="compositionally biased region" description="Basic and acidic residues" evidence="1">
    <location>
        <begin position="8"/>
        <end position="27"/>
    </location>
</feature>
<dbReference type="RefSeq" id="WP_018748308.1">
    <property type="nucleotide sequence ID" value="NZ_BSOZ01000002.1"/>
</dbReference>
<dbReference type="Proteomes" id="UP001156836">
    <property type="component" value="Unassembled WGS sequence"/>
</dbReference>
<evidence type="ECO:0000256" key="1">
    <source>
        <dbReference type="SAM" id="MobiDB-lite"/>
    </source>
</evidence>
<protein>
    <submittedName>
        <fullName evidence="2">Uncharacterized protein</fullName>
    </submittedName>
</protein>
<evidence type="ECO:0000313" key="2">
    <source>
        <dbReference type="EMBL" id="GLS03076.1"/>
    </source>
</evidence>
<comment type="caution">
    <text evidence="2">The sequence shown here is derived from an EMBL/GenBank/DDBJ whole genome shotgun (WGS) entry which is preliminary data.</text>
</comment>
<gene>
    <name evidence="2" type="ORF">GCM10007860_02190</name>
</gene>